<accession>A0ABW4AD30</accession>
<evidence type="ECO:0000256" key="2">
    <source>
        <dbReference type="SAM" id="SignalP"/>
    </source>
</evidence>
<dbReference type="EMBL" id="JBHTMK010000034">
    <property type="protein sequence ID" value="MFD1368271.1"/>
    <property type="molecule type" value="Genomic_DNA"/>
</dbReference>
<proteinExistence type="predicted"/>
<gene>
    <name evidence="3" type="ORF">ACFQ5G_23200</name>
</gene>
<reference evidence="4" key="1">
    <citation type="journal article" date="2019" name="Int. J. Syst. Evol. Microbiol.">
        <title>The Global Catalogue of Microorganisms (GCM) 10K type strain sequencing project: providing services to taxonomists for standard genome sequencing and annotation.</title>
        <authorList>
            <consortium name="The Broad Institute Genomics Platform"/>
            <consortium name="The Broad Institute Genome Sequencing Center for Infectious Disease"/>
            <person name="Wu L."/>
            <person name="Ma J."/>
        </authorList>
    </citation>
    <scope>NUCLEOTIDE SEQUENCE [LARGE SCALE GENOMIC DNA]</scope>
    <source>
        <strain evidence="4">CCM 7526</strain>
    </source>
</reference>
<protein>
    <submittedName>
        <fullName evidence="3">Uncharacterized protein</fullName>
    </submittedName>
</protein>
<comment type="caution">
    <text evidence="3">The sequence shown here is derived from an EMBL/GenBank/DDBJ whole genome shotgun (WGS) entry which is preliminary data.</text>
</comment>
<sequence length="258" mass="26721">MAARFVWAAGLVLAVAGCGTAPDPPTVAQPGRPTSVIPTSALPTSASPTSAAPSPFPSTSASISPSTSSKPSASTAPTGRTSTDWEITVYYTAVERFHDGDPTTVTGCPRLDCSDGDDDLGTYPADFVDAVRDEGTGRTISGEYLNWSYDTGFWLDSAPRTSDGGTLVPFVSAATDPDVLSRGTRFTVSGCGTLEDGSAAPRKVCAALRAAAWKITDEFTPGLGGPRHLDAYIGEETGPGFTDSQWYLTLTGARLLLG</sequence>
<keyword evidence="2" id="KW-0732">Signal</keyword>
<dbReference type="Proteomes" id="UP001597183">
    <property type="component" value="Unassembled WGS sequence"/>
</dbReference>
<name>A0ABW4AD30_9ACTN</name>
<evidence type="ECO:0000313" key="4">
    <source>
        <dbReference type="Proteomes" id="UP001597183"/>
    </source>
</evidence>
<organism evidence="3 4">
    <name type="scientific">Actinoplanes sichuanensis</name>
    <dbReference type="NCBI Taxonomy" id="512349"/>
    <lineage>
        <taxon>Bacteria</taxon>
        <taxon>Bacillati</taxon>
        <taxon>Actinomycetota</taxon>
        <taxon>Actinomycetes</taxon>
        <taxon>Micromonosporales</taxon>
        <taxon>Micromonosporaceae</taxon>
        <taxon>Actinoplanes</taxon>
    </lineage>
</organism>
<feature type="compositionally biased region" description="Low complexity" evidence="1">
    <location>
        <begin position="38"/>
        <end position="78"/>
    </location>
</feature>
<keyword evidence="4" id="KW-1185">Reference proteome</keyword>
<dbReference type="PROSITE" id="PS51257">
    <property type="entry name" value="PROKAR_LIPOPROTEIN"/>
    <property type="match status" value="1"/>
</dbReference>
<dbReference type="RefSeq" id="WP_317796491.1">
    <property type="nucleotide sequence ID" value="NZ_AP028461.1"/>
</dbReference>
<feature type="signal peptide" evidence="2">
    <location>
        <begin position="1"/>
        <end position="21"/>
    </location>
</feature>
<feature type="region of interest" description="Disordered" evidence="1">
    <location>
        <begin position="20"/>
        <end position="80"/>
    </location>
</feature>
<evidence type="ECO:0000313" key="3">
    <source>
        <dbReference type="EMBL" id="MFD1368271.1"/>
    </source>
</evidence>
<evidence type="ECO:0000256" key="1">
    <source>
        <dbReference type="SAM" id="MobiDB-lite"/>
    </source>
</evidence>
<feature type="chain" id="PRO_5047344373" evidence="2">
    <location>
        <begin position="22"/>
        <end position="258"/>
    </location>
</feature>